<dbReference type="NCBIfam" id="TIGR04256">
    <property type="entry name" value="GxxExxY"/>
    <property type="match status" value="1"/>
</dbReference>
<dbReference type="Proteomes" id="UP000006512">
    <property type="component" value="Unassembled WGS sequence"/>
</dbReference>
<dbReference type="Pfam" id="PF13366">
    <property type="entry name" value="PDDEXK_3"/>
    <property type="match status" value="1"/>
</dbReference>
<dbReference type="STRING" id="715226.ABI_05250"/>
<evidence type="ECO:0000313" key="1">
    <source>
        <dbReference type="EMBL" id="EGF92092.1"/>
    </source>
</evidence>
<keyword evidence="2" id="KW-1185">Reference proteome</keyword>
<reference evidence="2" key="1">
    <citation type="submission" date="2011-03" db="EMBL/GenBank/DDBJ databases">
        <title>Draft genome sequence of Brevundimonas diminuta.</title>
        <authorList>
            <person name="Brown P.J.B."/>
            <person name="Buechlein A."/>
            <person name="Hemmerich C."/>
            <person name="Brun Y.V."/>
        </authorList>
    </citation>
    <scope>NUCLEOTIDE SEQUENCE [LARGE SCALE GENOMIC DNA]</scope>
    <source>
        <strain evidence="2">C19</strain>
    </source>
</reference>
<gene>
    <name evidence="1" type="ORF">ABI_05250</name>
</gene>
<dbReference type="EMBL" id="GL883077">
    <property type="protein sequence ID" value="EGF92092.1"/>
    <property type="molecule type" value="Genomic_DNA"/>
</dbReference>
<organism evidence="1 2">
    <name type="scientific">Asticcacaulis biprosthecium C19</name>
    <dbReference type="NCBI Taxonomy" id="715226"/>
    <lineage>
        <taxon>Bacteria</taxon>
        <taxon>Pseudomonadati</taxon>
        <taxon>Pseudomonadota</taxon>
        <taxon>Alphaproteobacteria</taxon>
        <taxon>Caulobacterales</taxon>
        <taxon>Caulobacteraceae</taxon>
        <taxon>Asticcacaulis</taxon>
    </lineage>
</organism>
<dbReference type="RefSeq" id="WP_006271262.1">
    <property type="nucleotide sequence ID" value="NZ_GL883077.1"/>
</dbReference>
<protein>
    <recommendedName>
        <fullName evidence="3">GxxExxY protein</fullName>
    </recommendedName>
</protein>
<evidence type="ECO:0000313" key="2">
    <source>
        <dbReference type="Proteomes" id="UP000006512"/>
    </source>
</evidence>
<evidence type="ECO:0008006" key="3">
    <source>
        <dbReference type="Google" id="ProtNLM"/>
    </source>
</evidence>
<dbReference type="AlphaFoldDB" id="F4QKE0"/>
<sequence>MNTDTRDPETYAIIGAAMEVHRTLGCGFLESVYHEALAIELTGRGLPFRREAPLPIMYKGTLLPCSFRVDFVCFDSVLLELKALTSLSGNEDAQVINYLKASGHNRALLINFGAQSLLHRRFSL</sequence>
<dbReference type="InterPro" id="IPR026350">
    <property type="entry name" value="GxxExxY"/>
</dbReference>
<dbReference type="eggNOG" id="COG0614">
    <property type="taxonomic scope" value="Bacteria"/>
</dbReference>
<accession>F4QKE0</accession>
<proteinExistence type="predicted"/>
<name>F4QKE0_9CAUL</name>
<dbReference type="HOGENOM" id="CLU_134960_1_0_5"/>
<dbReference type="OrthoDB" id="9806869at2"/>